<dbReference type="PANTHER" id="PTHR21041:SF3">
    <property type="entry name" value="OSTEOCLAST STIMULATORY TRANSMEMBRANE PROTEIN"/>
    <property type="match status" value="1"/>
</dbReference>
<dbReference type="GO" id="GO:0016020">
    <property type="term" value="C:membrane"/>
    <property type="evidence" value="ECO:0007669"/>
    <property type="project" value="UniProtKB-SubCell"/>
</dbReference>
<feature type="domain" description="Dendritic cell-specific transmembrane protein-like" evidence="6">
    <location>
        <begin position="268"/>
        <end position="430"/>
    </location>
</feature>
<sequence length="469" mass="52464">MSSIKEPACWKFRSGLWHRANATLGWLWSIYSKTHPDGIKEVVTLMFLCLAVAFLSAIILFSWMASSLSYGQRVSGATASIYGVAAFISLFLCHPVRCVFTMALPTLGTKQGRRFILSAAITLLMLNVLPNIGANVGVVSHTLKCSGGNLAQSLINSSEIINWAKGELVTAAMKAKETELQFVRSLRNFDHFTYINLSNINQRFVSVSQNIERDFSHAKYTIKNMKLVASRFIAALFIIYLFVESALYLKSYLTDVKFDNPYITGHKKRSSHSAICRISRQELLRCAPRILVMSWYFTVTLLVIILDHILYHLVSASKARLLDIPPISINISLAYKVESYSPSLCIFDPSCGTGVLVDFQRVYPWSIRTGSEHCTSDLSAPDPGVAALLGLLYLLAYSMVFLEVFATRWRYTISASFFKSQEAIRLKYLHQRIRAKQGNSSIFSIETHASGGYSGHHPSFPLTAHPEPQ</sequence>
<evidence type="ECO:0000256" key="3">
    <source>
        <dbReference type="ARBA" id="ARBA00022989"/>
    </source>
</evidence>
<evidence type="ECO:0000256" key="1">
    <source>
        <dbReference type="ARBA" id="ARBA00004141"/>
    </source>
</evidence>
<dbReference type="InterPro" id="IPR012858">
    <property type="entry name" value="DC_STAMP-like"/>
</dbReference>
<keyword evidence="2 5" id="KW-0812">Transmembrane</keyword>
<feature type="transmembrane region" description="Helical" evidence="5">
    <location>
        <begin position="228"/>
        <end position="249"/>
    </location>
</feature>
<reference evidence="7" key="2">
    <citation type="submission" date="2025-09" db="UniProtKB">
        <authorList>
            <consortium name="Ensembl"/>
        </authorList>
    </citation>
    <scope>IDENTIFICATION</scope>
</reference>
<evidence type="ECO:0000256" key="2">
    <source>
        <dbReference type="ARBA" id="ARBA00022692"/>
    </source>
</evidence>
<evidence type="ECO:0000313" key="8">
    <source>
        <dbReference type="Proteomes" id="UP000261540"/>
    </source>
</evidence>
<reference evidence="7" key="1">
    <citation type="submission" date="2025-08" db="UniProtKB">
        <authorList>
            <consortium name="Ensembl"/>
        </authorList>
    </citation>
    <scope>IDENTIFICATION</scope>
</reference>
<dbReference type="AlphaFoldDB" id="A0A3B3RVP8"/>
<dbReference type="InterPro" id="IPR051856">
    <property type="entry name" value="CSR-E3_Ligase_Protein"/>
</dbReference>
<accession>A0A3B3RVP8</accession>
<dbReference type="Proteomes" id="UP000261540">
    <property type="component" value="Unplaced"/>
</dbReference>
<dbReference type="PANTHER" id="PTHR21041">
    <property type="entry name" value="DENDRITIC CELL-SPECIFIC TRANSMEMBRANE PROTEIN"/>
    <property type="match status" value="1"/>
</dbReference>
<organism evidence="7 8">
    <name type="scientific">Paramormyrops kingsleyae</name>
    <dbReference type="NCBI Taxonomy" id="1676925"/>
    <lineage>
        <taxon>Eukaryota</taxon>
        <taxon>Metazoa</taxon>
        <taxon>Chordata</taxon>
        <taxon>Craniata</taxon>
        <taxon>Vertebrata</taxon>
        <taxon>Euteleostomi</taxon>
        <taxon>Actinopterygii</taxon>
        <taxon>Neopterygii</taxon>
        <taxon>Teleostei</taxon>
        <taxon>Osteoglossocephala</taxon>
        <taxon>Osteoglossomorpha</taxon>
        <taxon>Osteoglossiformes</taxon>
        <taxon>Mormyridae</taxon>
        <taxon>Paramormyrops</taxon>
    </lineage>
</organism>
<feature type="transmembrane region" description="Helical" evidence="5">
    <location>
        <begin position="115"/>
        <end position="134"/>
    </location>
</feature>
<evidence type="ECO:0000256" key="5">
    <source>
        <dbReference type="SAM" id="Phobius"/>
    </source>
</evidence>
<dbReference type="OrthoDB" id="9947082at2759"/>
<dbReference type="STRING" id="1676925.ENSPKIP00000022582"/>
<dbReference type="Ensembl" id="ENSPKIT00000003251.1">
    <property type="protein sequence ID" value="ENSPKIP00000022582.1"/>
    <property type="gene ID" value="ENSPKIG00000006534.1"/>
</dbReference>
<feature type="transmembrane region" description="Helical" evidence="5">
    <location>
        <begin position="385"/>
        <end position="406"/>
    </location>
</feature>
<comment type="subcellular location">
    <subcellularLocation>
        <location evidence="1">Membrane</location>
        <topology evidence="1">Multi-pass membrane protein</topology>
    </subcellularLocation>
</comment>
<feature type="transmembrane region" description="Helical" evidence="5">
    <location>
        <begin position="42"/>
        <end position="61"/>
    </location>
</feature>
<evidence type="ECO:0000259" key="6">
    <source>
        <dbReference type="Pfam" id="PF07782"/>
    </source>
</evidence>
<dbReference type="CTD" id="128506"/>
<dbReference type="Pfam" id="PF07782">
    <property type="entry name" value="DC_STAMP"/>
    <property type="match status" value="1"/>
</dbReference>
<evidence type="ECO:0000313" key="7">
    <source>
        <dbReference type="Ensembl" id="ENSPKIP00000022582.1"/>
    </source>
</evidence>
<feature type="transmembrane region" description="Helical" evidence="5">
    <location>
        <begin position="290"/>
        <end position="311"/>
    </location>
</feature>
<keyword evidence="4 5" id="KW-0472">Membrane</keyword>
<evidence type="ECO:0000256" key="4">
    <source>
        <dbReference type="ARBA" id="ARBA00023136"/>
    </source>
</evidence>
<keyword evidence="8" id="KW-1185">Reference proteome</keyword>
<proteinExistence type="predicted"/>
<keyword evidence="3 5" id="KW-1133">Transmembrane helix</keyword>
<dbReference type="KEGG" id="pki:111855816"/>
<protein>
    <submittedName>
        <fullName evidence="7">Osteoclast stimulatory transmembrane protein</fullName>
    </submittedName>
</protein>
<name>A0A3B3RVP8_9TELE</name>
<dbReference type="GeneTree" id="ENSGT00940000153269"/>
<feature type="transmembrane region" description="Helical" evidence="5">
    <location>
        <begin position="81"/>
        <end position="103"/>
    </location>
</feature>